<name>A0A484IAK7_9ARCH</name>
<keyword evidence="2" id="KW-1185">Reference proteome</keyword>
<dbReference type="Proteomes" id="UP000294299">
    <property type="component" value="Chromosome NFRAN"/>
</dbReference>
<accession>A0A484IAK7</accession>
<gene>
    <name evidence="1" type="ORF">NFRAN_0396</name>
</gene>
<dbReference type="AlphaFoldDB" id="A0A484IAK7"/>
<protein>
    <submittedName>
        <fullName evidence="1">Uncharacterized protein</fullName>
    </submittedName>
</protein>
<dbReference type="OrthoDB" id="376814at2157"/>
<dbReference type="KEGG" id="nfn:NFRAN_0396"/>
<proteinExistence type="predicted"/>
<sequence>MASSLLRSSERHKRLVTECNYLLLRLPINDYILHDMGLRIVVREQERPVRNGLEESKEIKIEGLSTGPIDYWDDFKLEKFYSKLTLILMNIYETHAMRTK</sequence>
<evidence type="ECO:0000313" key="2">
    <source>
        <dbReference type="Proteomes" id="UP000294299"/>
    </source>
</evidence>
<dbReference type="EMBL" id="LR216287">
    <property type="protein sequence ID" value="VFJ12717.1"/>
    <property type="molecule type" value="Genomic_DNA"/>
</dbReference>
<reference evidence="1 2" key="1">
    <citation type="submission" date="2019-02" db="EMBL/GenBank/DDBJ databases">
        <authorList>
            <person name="Lehtovirta-Morley E L."/>
        </authorList>
    </citation>
    <scope>NUCLEOTIDE SEQUENCE [LARGE SCALE GENOMIC DNA]</scope>
    <source>
        <strain evidence="1">NFRAN1</strain>
    </source>
</reference>
<dbReference type="RefSeq" id="WP_134482778.1">
    <property type="nucleotide sequence ID" value="NZ_LR216287.1"/>
</dbReference>
<evidence type="ECO:0000313" key="1">
    <source>
        <dbReference type="EMBL" id="VFJ12717.1"/>
    </source>
</evidence>
<dbReference type="GeneID" id="39419933"/>
<organism evidence="1 2">
    <name type="scientific">Candidatus Nitrosocosmicus franklandianus</name>
    <dbReference type="NCBI Taxonomy" id="1798806"/>
    <lineage>
        <taxon>Archaea</taxon>
        <taxon>Nitrososphaerota</taxon>
        <taxon>Nitrososphaeria</taxon>
        <taxon>Nitrososphaerales</taxon>
        <taxon>Nitrososphaeraceae</taxon>
        <taxon>Candidatus Nitrosocosmicus</taxon>
    </lineage>
</organism>